<dbReference type="FunFam" id="2.30.29.150:FF:000001">
    <property type="entry name" value="Fact complex subunit ssrp1"/>
    <property type="match status" value="1"/>
</dbReference>
<dbReference type="InterPro" id="IPR013719">
    <property type="entry name" value="RTT106/SPT16-like_middle_dom"/>
</dbReference>
<keyword evidence="9 10" id="KW-0539">Nucleus</keyword>
<gene>
    <name evidence="13" type="ORF">INT46_008403</name>
</gene>
<evidence type="ECO:0000256" key="9">
    <source>
        <dbReference type="ARBA" id="ARBA00023242"/>
    </source>
</evidence>
<comment type="similarity">
    <text evidence="1 10">Belongs to the SSRP1 family.</text>
</comment>
<keyword evidence="8 10" id="KW-0234">DNA repair</keyword>
<dbReference type="PANTHER" id="PTHR45849">
    <property type="entry name" value="FACT COMPLEX SUBUNIT SSRP1"/>
    <property type="match status" value="1"/>
</dbReference>
<dbReference type="GO" id="GO:0035101">
    <property type="term" value="C:FACT complex"/>
    <property type="evidence" value="ECO:0007669"/>
    <property type="project" value="TreeGrafter"/>
</dbReference>
<dbReference type="GO" id="GO:0006281">
    <property type="term" value="P:DNA repair"/>
    <property type="evidence" value="ECO:0007669"/>
    <property type="project" value="UniProtKB-KW"/>
</dbReference>
<dbReference type="CDD" id="cd13230">
    <property type="entry name" value="PH1_SSRP1-like"/>
    <property type="match status" value="1"/>
</dbReference>
<evidence type="ECO:0000256" key="1">
    <source>
        <dbReference type="ARBA" id="ARBA00010060"/>
    </source>
</evidence>
<keyword evidence="7 10" id="KW-0804">Transcription</keyword>
<evidence type="ECO:0000256" key="6">
    <source>
        <dbReference type="ARBA" id="ARBA00023015"/>
    </source>
</evidence>
<proteinExistence type="inferred from homology"/>
<sequence length="544" mass="61582">MSDKKNVDFNSIYCGLQPDLGRFRLSQNGLGWKGGRDRTVIVATDDLKKMSWTRAARGFELRVLQKDNTVLKFDGFKPDDLEELKETVKAFYKIPIEVKEVSVKGWNWGKTEFQGSNLNFSVTNKTMFELPLAQAIATNKPGKNEVAINFVDPGQPAPEGINPKDVDELMDITFYVPGTVAKETTTTNNDTNVEEDEEEEVNADMVFYETVKSKLELSQMTTENIVQFQEALCLTPRGRYNIDMYQDFLRLRGKTYDYKILYSNIIKLFLLLKPDEVHVLFVIGLDPPLRQGQTKYPFLVFQFVREEEIDVDLNLEDEALDEKYENKLQKHYDAPTYEVVSNVFRALTGRKVTVPGSYRSHHGANALKCSMKANEGFLYPLEKSLLFIPKPPTFIPLNDIGVVTFSRVGQSGGSSRTFDMKFNMKSGNDIQFSSINREEYANIEDYLKQKKIKIKSEGNEDTMMTYTDLAGLDDDEDDEDDDDYDSRKRRRTGDSGPSVPGAAADEEDESPDEDFAPGSDSDVPEEYDSDAQGSSEGEDEAGDD</sequence>
<dbReference type="OrthoDB" id="498543at2759"/>
<comment type="subcellular location">
    <subcellularLocation>
        <location evidence="10">Nucleus</location>
    </subcellularLocation>
    <subcellularLocation>
        <location evidence="10">Chromosome</location>
    </subcellularLocation>
</comment>
<organism evidence="13 14">
    <name type="scientific">Mucor plumbeus</name>
    <dbReference type="NCBI Taxonomy" id="97098"/>
    <lineage>
        <taxon>Eukaryota</taxon>
        <taxon>Fungi</taxon>
        <taxon>Fungi incertae sedis</taxon>
        <taxon>Mucoromycota</taxon>
        <taxon>Mucoromycotina</taxon>
        <taxon>Mucoromycetes</taxon>
        <taxon>Mucorales</taxon>
        <taxon>Mucorineae</taxon>
        <taxon>Mucoraceae</taxon>
        <taxon>Mucor</taxon>
    </lineage>
</organism>
<dbReference type="InterPro" id="IPR024954">
    <property type="entry name" value="SSRP1_DD"/>
</dbReference>
<protein>
    <recommendedName>
        <fullName evidence="2 10">FACT complex subunit POB3</fullName>
    </recommendedName>
</protein>
<feature type="region of interest" description="Disordered" evidence="11">
    <location>
        <begin position="466"/>
        <end position="544"/>
    </location>
</feature>
<dbReference type="InterPro" id="IPR050454">
    <property type="entry name" value="RTT106/SSRP1_HistChap/FACT"/>
</dbReference>
<evidence type="ECO:0000256" key="5">
    <source>
        <dbReference type="ARBA" id="ARBA00022763"/>
    </source>
</evidence>
<dbReference type="PRINTS" id="PR00887">
    <property type="entry name" value="SSRCOGNITION"/>
</dbReference>
<name>A0A8H7R2B6_9FUNG</name>
<dbReference type="InterPro" id="IPR001772">
    <property type="entry name" value="KA1_dom"/>
</dbReference>
<evidence type="ECO:0000256" key="10">
    <source>
        <dbReference type="RuleBase" id="RU364013"/>
    </source>
</evidence>
<keyword evidence="4 10" id="KW-0235">DNA replication</keyword>
<dbReference type="Gene3D" id="2.30.29.220">
    <property type="entry name" value="Structure-specific recognition protein (SSRP1)"/>
    <property type="match status" value="1"/>
</dbReference>
<dbReference type="GO" id="GO:0031491">
    <property type="term" value="F:nucleosome binding"/>
    <property type="evidence" value="ECO:0007669"/>
    <property type="project" value="TreeGrafter"/>
</dbReference>
<dbReference type="Pfam" id="PF21103">
    <property type="entry name" value="PH1_SSRP1-like"/>
    <property type="match status" value="1"/>
</dbReference>
<keyword evidence="5 10" id="KW-0227">DNA damage</keyword>
<dbReference type="Pfam" id="PF17292">
    <property type="entry name" value="POB3_N"/>
    <property type="match status" value="1"/>
</dbReference>
<dbReference type="PROSITE" id="PS50032">
    <property type="entry name" value="KA1"/>
    <property type="match status" value="1"/>
</dbReference>
<dbReference type="GO" id="GO:0003677">
    <property type="term" value="F:DNA binding"/>
    <property type="evidence" value="ECO:0007669"/>
    <property type="project" value="InterPro"/>
</dbReference>
<dbReference type="InterPro" id="IPR048993">
    <property type="entry name" value="SSRP1-like_PH1"/>
</dbReference>
<comment type="caution">
    <text evidence="13">The sequence shown here is derived from an EMBL/GenBank/DDBJ whole genome shotgun (WGS) entry which is preliminary data.</text>
</comment>
<keyword evidence="3 10" id="KW-0158">Chromosome</keyword>
<dbReference type="PANTHER" id="PTHR45849:SF1">
    <property type="entry name" value="FACT COMPLEX SUBUNIT SSRP1"/>
    <property type="match status" value="1"/>
</dbReference>
<dbReference type="InterPro" id="IPR038167">
    <property type="entry name" value="SSRP1_sf"/>
</dbReference>
<keyword evidence="14" id="KW-1185">Reference proteome</keyword>
<keyword evidence="6 10" id="KW-0805">Transcription regulation</keyword>
<reference evidence="13" key="1">
    <citation type="submission" date="2020-12" db="EMBL/GenBank/DDBJ databases">
        <title>Metabolic potential, ecology and presence of endohyphal bacteria is reflected in genomic diversity of Mucoromycotina.</title>
        <authorList>
            <person name="Muszewska A."/>
            <person name="Okrasinska A."/>
            <person name="Steczkiewicz K."/>
            <person name="Drgas O."/>
            <person name="Orlowska M."/>
            <person name="Perlinska-Lenart U."/>
            <person name="Aleksandrzak-Piekarczyk T."/>
            <person name="Szatraj K."/>
            <person name="Zielenkiewicz U."/>
            <person name="Pilsyk S."/>
            <person name="Malc E."/>
            <person name="Mieczkowski P."/>
            <person name="Kruszewska J.S."/>
            <person name="Biernat P."/>
            <person name="Pawlowska J."/>
        </authorList>
    </citation>
    <scope>NUCLEOTIDE SEQUENCE</scope>
    <source>
        <strain evidence="13">CBS 226.32</strain>
    </source>
</reference>
<dbReference type="Pfam" id="PF08512">
    <property type="entry name" value="Rttp106-like_middle"/>
    <property type="match status" value="1"/>
</dbReference>
<evidence type="ECO:0000256" key="11">
    <source>
        <dbReference type="SAM" id="MobiDB-lite"/>
    </source>
</evidence>
<dbReference type="Gene3D" id="2.30.29.30">
    <property type="entry name" value="Pleckstrin-homology domain (PH domain)/Phosphotyrosine-binding domain (PTB)"/>
    <property type="match status" value="2"/>
</dbReference>
<evidence type="ECO:0000259" key="12">
    <source>
        <dbReference type="PROSITE" id="PS50032"/>
    </source>
</evidence>
<dbReference type="FunFam" id="2.30.29.30:FF:000098">
    <property type="entry name" value="Fact complex subunit ssrp1"/>
    <property type="match status" value="1"/>
</dbReference>
<evidence type="ECO:0000256" key="2">
    <source>
        <dbReference type="ARBA" id="ARBA00014978"/>
    </source>
</evidence>
<dbReference type="SUPFAM" id="SSF50729">
    <property type="entry name" value="PH domain-like"/>
    <property type="match status" value="1"/>
</dbReference>
<evidence type="ECO:0000256" key="3">
    <source>
        <dbReference type="ARBA" id="ARBA00022454"/>
    </source>
</evidence>
<dbReference type="CDD" id="cd13229">
    <property type="entry name" value="PH_TFIIH"/>
    <property type="match status" value="1"/>
</dbReference>
<evidence type="ECO:0000313" key="13">
    <source>
        <dbReference type="EMBL" id="KAG2202003.1"/>
    </source>
</evidence>
<feature type="compositionally biased region" description="Acidic residues" evidence="11">
    <location>
        <begin position="504"/>
        <end position="515"/>
    </location>
</feature>
<feature type="domain" description="KA1" evidence="12">
    <location>
        <begin position="219"/>
        <end position="271"/>
    </location>
</feature>
<dbReference type="Gene3D" id="2.30.29.150">
    <property type="match status" value="1"/>
</dbReference>
<dbReference type="GO" id="GO:0006260">
    <property type="term" value="P:DNA replication"/>
    <property type="evidence" value="ECO:0007669"/>
    <property type="project" value="UniProtKB-KW"/>
</dbReference>
<evidence type="ECO:0000256" key="7">
    <source>
        <dbReference type="ARBA" id="ARBA00023163"/>
    </source>
</evidence>
<dbReference type="InterPro" id="IPR011993">
    <property type="entry name" value="PH-like_dom_sf"/>
</dbReference>
<evidence type="ECO:0000313" key="14">
    <source>
        <dbReference type="Proteomes" id="UP000650833"/>
    </source>
</evidence>
<dbReference type="EMBL" id="JAEPRC010000267">
    <property type="protein sequence ID" value="KAG2202003.1"/>
    <property type="molecule type" value="Genomic_DNA"/>
</dbReference>
<dbReference type="GO" id="GO:0042393">
    <property type="term" value="F:histone binding"/>
    <property type="evidence" value="ECO:0007669"/>
    <property type="project" value="TreeGrafter"/>
</dbReference>
<accession>A0A8H7R2B6</accession>
<evidence type="ECO:0000256" key="4">
    <source>
        <dbReference type="ARBA" id="ARBA00022705"/>
    </source>
</evidence>
<comment type="function">
    <text evidence="10">Component of the FACT complex, a general chromatin factor that acts to reorganize nucleosomes. The FACT complex is involved in multiple processes that require DNA as a template such as mRNA elongation, DNA replication and DNA repair. During transcription elongation the FACT complex acts as a histone chaperone that both destabilizes and restores nucleosomal structure. It facilitates the passage of RNA polymerase II and transcription by promoting the dissociation of one histone H2A-H2B dimer from the nucleosome, then subsequently promotes the reestablishment of the nucleosome following the passage of RNA polymerase II.</text>
</comment>
<dbReference type="InterPro" id="IPR000969">
    <property type="entry name" value="SSRP1/POB3"/>
</dbReference>
<dbReference type="InterPro" id="IPR035417">
    <property type="entry name" value="SSRP1/POB3_N"/>
</dbReference>
<evidence type="ECO:0000256" key="8">
    <source>
        <dbReference type="ARBA" id="ARBA00023204"/>
    </source>
</evidence>
<dbReference type="Proteomes" id="UP000650833">
    <property type="component" value="Unassembled WGS sequence"/>
</dbReference>
<dbReference type="CDD" id="cd13231">
    <property type="entry name" value="PH2_SSRP1-like"/>
    <property type="match status" value="1"/>
</dbReference>
<dbReference type="AlphaFoldDB" id="A0A8H7R2B6"/>
<dbReference type="Pfam" id="PF03531">
    <property type="entry name" value="SSrecog"/>
    <property type="match status" value="1"/>
</dbReference>
<dbReference type="SMART" id="SM01287">
    <property type="entry name" value="Rtt106"/>
    <property type="match status" value="1"/>
</dbReference>
<feature type="compositionally biased region" description="Acidic residues" evidence="11">
    <location>
        <begin position="471"/>
        <end position="484"/>
    </location>
</feature>